<dbReference type="EMBL" id="MDYQ01000123">
    <property type="protein sequence ID" value="PRP81500.1"/>
    <property type="molecule type" value="Genomic_DNA"/>
</dbReference>
<dbReference type="Pfam" id="PF05347">
    <property type="entry name" value="Complex1_LYR"/>
    <property type="match status" value="1"/>
</dbReference>
<protein>
    <recommendedName>
        <fullName evidence="1">Complex 1 LYR protein domain-containing protein</fullName>
    </recommendedName>
</protein>
<feature type="domain" description="Complex 1 LYR protein" evidence="1">
    <location>
        <begin position="13"/>
        <end position="64"/>
    </location>
</feature>
<accession>A0A2P6NC26</accession>
<dbReference type="CDD" id="cd20251">
    <property type="entry name" value="Complex1_LYR_SF"/>
    <property type="match status" value="1"/>
</dbReference>
<evidence type="ECO:0000313" key="2">
    <source>
        <dbReference type="EMBL" id="PRP81500.1"/>
    </source>
</evidence>
<dbReference type="Proteomes" id="UP000241769">
    <property type="component" value="Unassembled WGS sequence"/>
</dbReference>
<dbReference type="AlphaFoldDB" id="A0A2P6NC26"/>
<dbReference type="PANTHER" id="PTHR47579:SF3">
    <property type="entry name" value="COMPLEX 1 LYR PROTEIN DOMAIN-CONTAINING PROTEIN"/>
    <property type="match status" value="1"/>
</dbReference>
<comment type="caution">
    <text evidence="2">The sequence shown here is derived from an EMBL/GenBank/DDBJ whole genome shotgun (WGS) entry which is preliminary data.</text>
</comment>
<gene>
    <name evidence="2" type="ORF">PROFUN_10940</name>
</gene>
<dbReference type="OrthoDB" id="190541at2759"/>
<evidence type="ECO:0000259" key="1">
    <source>
        <dbReference type="Pfam" id="PF05347"/>
    </source>
</evidence>
<dbReference type="PANTHER" id="PTHR47579">
    <property type="entry name" value="COMPLEX 1 LYR PROTEIN"/>
    <property type="match status" value="1"/>
</dbReference>
<name>A0A2P6NC26_9EUKA</name>
<evidence type="ECO:0000313" key="3">
    <source>
        <dbReference type="Proteomes" id="UP000241769"/>
    </source>
</evidence>
<reference evidence="2 3" key="1">
    <citation type="journal article" date="2018" name="Genome Biol. Evol.">
        <title>Multiple Roots of Fruiting Body Formation in Amoebozoa.</title>
        <authorList>
            <person name="Hillmann F."/>
            <person name="Forbes G."/>
            <person name="Novohradska S."/>
            <person name="Ferling I."/>
            <person name="Riege K."/>
            <person name="Groth M."/>
            <person name="Westermann M."/>
            <person name="Marz M."/>
            <person name="Spaller T."/>
            <person name="Winckler T."/>
            <person name="Schaap P."/>
            <person name="Glockner G."/>
        </authorList>
    </citation>
    <scope>NUCLEOTIDE SEQUENCE [LARGE SCALE GENOMIC DNA]</scope>
    <source>
        <strain evidence="2 3">Jena</strain>
    </source>
</reference>
<organism evidence="2 3">
    <name type="scientific">Planoprotostelium fungivorum</name>
    <dbReference type="NCBI Taxonomy" id="1890364"/>
    <lineage>
        <taxon>Eukaryota</taxon>
        <taxon>Amoebozoa</taxon>
        <taxon>Evosea</taxon>
        <taxon>Variosea</taxon>
        <taxon>Cavosteliida</taxon>
        <taxon>Cavosteliaceae</taxon>
        <taxon>Planoprotostelium</taxon>
    </lineage>
</organism>
<proteinExistence type="predicted"/>
<sequence length="105" mass="12278">MNMAEDLLKRSTTQIYRDCLRTARLMSEGNVRKEAALIHTARLQFKKNKHTTDLQQIDTQKSDAIRIMNQYLLYITVGKEQLEQKEKERKEQIKVTTARIINQGG</sequence>
<dbReference type="InParanoid" id="A0A2P6NC26"/>
<keyword evidence="3" id="KW-1185">Reference proteome</keyword>
<dbReference type="InterPro" id="IPR008011">
    <property type="entry name" value="Complex1_LYR_dom"/>
</dbReference>